<dbReference type="InterPro" id="IPR001509">
    <property type="entry name" value="Epimerase_deHydtase"/>
</dbReference>
<dbReference type="STRING" id="53254.SAMN05660750_04937"/>
<gene>
    <name evidence="5" type="ORF">ARD30_13225</name>
    <name evidence="6" type="ORF">SAMN05660750_04937</name>
</gene>
<evidence type="ECO:0000313" key="6">
    <source>
        <dbReference type="EMBL" id="SKC16287.1"/>
    </source>
</evidence>
<reference evidence="5 7" key="1">
    <citation type="submission" date="2015-10" db="EMBL/GenBank/DDBJ databases">
        <title>Draft genome of Bosea thiooxidans.</title>
        <authorList>
            <person name="Wang X."/>
        </authorList>
    </citation>
    <scope>NUCLEOTIDE SEQUENCE [LARGE SCALE GENOMIC DNA]</scope>
    <source>
        <strain evidence="5 7">CGMCC 9174</strain>
    </source>
</reference>
<dbReference type="EMBL" id="FUYX01000023">
    <property type="protein sequence ID" value="SKC16287.1"/>
    <property type="molecule type" value="Genomic_DNA"/>
</dbReference>
<evidence type="ECO:0000256" key="3">
    <source>
        <dbReference type="ARBA" id="ARBA00023027"/>
    </source>
</evidence>
<dbReference type="Pfam" id="PF01370">
    <property type="entry name" value="Epimerase"/>
    <property type="match status" value="1"/>
</dbReference>
<comment type="similarity">
    <text evidence="1">Belongs to the NAD(P)-dependent epimerase/dehydratase family.</text>
</comment>
<sequence length="271" mass="29543">MTKTILVTGAGGVVGRAIRPLLRGSYRLRLFDRNAIADLGENEEAILGDIADRNALARAMHGASAVVHLAGCTTEAGIEEQITGNVQGAWNVFDAARAAGIERVVFTSSHHVVGHYPRHRRIGSDVLLRPDSRYGLTKAFGEQAGAFFADQFGLRVLAIRVGFMGDRPVDRRRLAIWTSPRDLAQLVRIGLEHEALRFAVVYGVSDNARSFFDNATAWRLGYRPQDSADDYAEAVMAAVPPEDPDRLASRVIGGTMAEASFVGDIARIEDW</sequence>
<accession>A0A0Q3L1C5</accession>
<evidence type="ECO:0000313" key="7">
    <source>
        <dbReference type="Proteomes" id="UP000051562"/>
    </source>
</evidence>
<proteinExistence type="inferred from homology"/>
<keyword evidence="7" id="KW-1185">Reference proteome</keyword>
<dbReference type="PANTHER" id="PTHR43103:SF5">
    <property type="entry name" value="4-EPIMERASE, PUTATIVE (AFU_ORTHOLOGUE AFUA_7G00360)-RELATED"/>
    <property type="match status" value="1"/>
</dbReference>
<dbReference type="RefSeq" id="WP_055728238.1">
    <property type="nucleotide sequence ID" value="NZ_FUYX01000023.1"/>
</dbReference>
<evidence type="ECO:0000313" key="5">
    <source>
        <dbReference type="EMBL" id="KQK30492.1"/>
    </source>
</evidence>
<dbReference type="GO" id="GO:0016491">
    <property type="term" value="F:oxidoreductase activity"/>
    <property type="evidence" value="ECO:0007669"/>
    <property type="project" value="UniProtKB-KW"/>
</dbReference>
<dbReference type="InterPro" id="IPR036291">
    <property type="entry name" value="NAD(P)-bd_dom_sf"/>
</dbReference>
<organism evidence="5 7">
    <name type="scientific">Bosea thiooxidans</name>
    <dbReference type="NCBI Taxonomy" id="53254"/>
    <lineage>
        <taxon>Bacteria</taxon>
        <taxon>Pseudomonadati</taxon>
        <taxon>Pseudomonadota</taxon>
        <taxon>Alphaproteobacteria</taxon>
        <taxon>Hyphomicrobiales</taxon>
        <taxon>Boseaceae</taxon>
        <taxon>Bosea</taxon>
    </lineage>
</organism>
<keyword evidence="3" id="KW-0520">NAD</keyword>
<dbReference type="EMBL" id="LMAR01000035">
    <property type="protein sequence ID" value="KQK30492.1"/>
    <property type="molecule type" value="Genomic_DNA"/>
</dbReference>
<dbReference type="Proteomes" id="UP000051562">
    <property type="component" value="Unassembled WGS sequence"/>
</dbReference>
<evidence type="ECO:0000256" key="2">
    <source>
        <dbReference type="ARBA" id="ARBA00023002"/>
    </source>
</evidence>
<dbReference type="Gene3D" id="3.40.50.720">
    <property type="entry name" value="NAD(P)-binding Rossmann-like Domain"/>
    <property type="match status" value="1"/>
</dbReference>
<evidence type="ECO:0000256" key="1">
    <source>
        <dbReference type="ARBA" id="ARBA00007637"/>
    </source>
</evidence>
<dbReference type="PANTHER" id="PTHR43103">
    <property type="entry name" value="NUCLEOSIDE-DIPHOSPHATE-SUGAR EPIMERASE"/>
    <property type="match status" value="1"/>
</dbReference>
<evidence type="ECO:0000313" key="8">
    <source>
        <dbReference type="Proteomes" id="UP000190130"/>
    </source>
</evidence>
<dbReference type="AlphaFoldDB" id="A0A0Q3L1C5"/>
<reference evidence="6 8" key="2">
    <citation type="submission" date="2017-02" db="EMBL/GenBank/DDBJ databases">
        <authorList>
            <person name="Peterson S.W."/>
        </authorList>
    </citation>
    <scope>NUCLEOTIDE SEQUENCE [LARGE SCALE GENOMIC DNA]</scope>
    <source>
        <strain evidence="6 8">DSM 9653</strain>
    </source>
</reference>
<feature type="domain" description="NAD-dependent epimerase/dehydratase" evidence="4">
    <location>
        <begin position="5"/>
        <end position="161"/>
    </location>
</feature>
<name>A0A0Q3L1C5_9HYPH</name>
<dbReference type="SUPFAM" id="SSF51735">
    <property type="entry name" value="NAD(P)-binding Rossmann-fold domains"/>
    <property type="match status" value="1"/>
</dbReference>
<dbReference type="Proteomes" id="UP000190130">
    <property type="component" value="Unassembled WGS sequence"/>
</dbReference>
<keyword evidence="2" id="KW-0560">Oxidoreductase</keyword>
<evidence type="ECO:0000259" key="4">
    <source>
        <dbReference type="Pfam" id="PF01370"/>
    </source>
</evidence>
<dbReference type="OrthoDB" id="8770295at2"/>
<protein>
    <submittedName>
        <fullName evidence="6">Uronate dehydrogenase</fullName>
    </submittedName>
</protein>